<keyword evidence="3" id="KW-0378">Hydrolase</keyword>
<reference evidence="3" key="2">
    <citation type="journal article" date="2021" name="Microbiome">
        <title>Successional dynamics and alternative stable states in a saline activated sludge microbial community over 9 years.</title>
        <authorList>
            <person name="Wang Y."/>
            <person name="Ye J."/>
            <person name="Ju F."/>
            <person name="Liu L."/>
            <person name="Boyd J.A."/>
            <person name="Deng Y."/>
            <person name="Parks D.H."/>
            <person name="Jiang X."/>
            <person name="Yin X."/>
            <person name="Woodcroft B.J."/>
            <person name="Tyson G.W."/>
            <person name="Hugenholtz P."/>
            <person name="Polz M.F."/>
            <person name="Zhang T."/>
        </authorList>
    </citation>
    <scope>NUCLEOTIDE SEQUENCE</scope>
    <source>
        <strain evidence="3">HKST-UBA01</strain>
    </source>
</reference>
<evidence type="ECO:0000256" key="1">
    <source>
        <dbReference type="PROSITE-ProRule" id="PRU10100"/>
    </source>
</evidence>
<dbReference type="Gene3D" id="3.40.50.1170">
    <property type="entry name" value="L-asparaginase, N-terminal domain"/>
    <property type="match status" value="1"/>
</dbReference>
<dbReference type="SUPFAM" id="SSF53774">
    <property type="entry name" value="Glutaminase/Asparaginase"/>
    <property type="match status" value="2"/>
</dbReference>
<dbReference type="Pfam" id="PF00710">
    <property type="entry name" value="Asparaginase"/>
    <property type="match status" value="1"/>
</dbReference>
<name>A0A956RP42_UNCEI</name>
<accession>A0A956RP42</accession>
<feature type="domain" description="L-asparaginase N-terminal" evidence="2">
    <location>
        <begin position="120"/>
        <end position="197"/>
    </location>
</feature>
<dbReference type="PROSITE" id="PS51732">
    <property type="entry name" value="ASN_GLN_ASE_3"/>
    <property type="match status" value="1"/>
</dbReference>
<dbReference type="PROSITE" id="PS00917">
    <property type="entry name" value="ASN_GLN_ASE_2"/>
    <property type="match status" value="1"/>
</dbReference>
<dbReference type="InterPro" id="IPR037152">
    <property type="entry name" value="L-asparaginase_N_sf"/>
</dbReference>
<reference evidence="3" key="1">
    <citation type="submission" date="2020-04" db="EMBL/GenBank/DDBJ databases">
        <authorList>
            <person name="Zhang T."/>
        </authorList>
    </citation>
    <scope>NUCLEOTIDE SEQUENCE</scope>
    <source>
        <strain evidence="3">HKST-UBA01</strain>
    </source>
</reference>
<dbReference type="PIRSF" id="PIRSF500176">
    <property type="entry name" value="L_ASNase"/>
    <property type="match status" value="1"/>
</dbReference>
<gene>
    <name evidence="3" type="ORF">KC729_10990</name>
</gene>
<dbReference type="InterPro" id="IPR006034">
    <property type="entry name" value="Asparaginase/glutaminase-like"/>
</dbReference>
<proteinExistence type="predicted"/>
<dbReference type="PANTHER" id="PTHR11707:SF28">
    <property type="entry name" value="60 KDA LYSOPHOSPHOLIPASE"/>
    <property type="match status" value="1"/>
</dbReference>
<dbReference type="EC" id="3.5.1.1" evidence="3"/>
<protein>
    <submittedName>
        <fullName evidence="3">Asparaginase</fullName>
        <ecNumber evidence="3">3.5.1.1</ecNumber>
    </submittedName>
</protein>
<feature type="active site" evidence="1">
    <location>
        <position position="132"/>
    </location>
</feature>
<dbReference type="AlphaFoldDB" id="A0A956RP42"/>
<dbReference type="InterPro" id="IPR027475">
    <property type="entry name" value="Asparaginase/glutaminase_AS2"/>
</dbReference>
<dbReference type="Proteomes" id="UP000697710">
    <property type="component" value="Unassembled WGS sequence"/>
</dbReference>
<dbReference type="InterPro" id="IPR036152">
    <property type="entry name" value="Asp/glu_Ase-like_sf"/>
</dbReference>
<evidence type="ECO:0000259" key="2">
    <source>
        <dbReference type="Pfam" id="PF00710"/>
    </source>
</evidence>
<dbReference type="InterPro" id="IPR027474">
    <property type="entry name" value="L-asparaginase_N"/>
</dbReference>
<evidence type="ECO:0000313" key="3">
    <source>
        <dbReference type="EMBL" id="MCA9728201.1"/>
    </source>
</evidence>
<dbReference type="GO" id="GO:0004067">
    <property type="term" value="F:asparaginase activity"/>
    <property type="evidence" value="ECO:0007669"/>
    <property type="project" value="UniProtKB-UniRule"/>
</dbReference>
<sequence length="216" mass="22070">MIITTGGTIEKTYDERTGELANRRSIVRRMLRRLRLEETEVNIIELMSKDSLVMTAEDREQILSVVQTFAGPVGGGTGAAAETGAAAGAGAGSAAGAGAGAAASAGAGAGAGAGVAPARSSGASAVVILHGTDTLQVTGELLQQKIPHPRIPIVLSGALRPFEMKHSDALQNLNEALFATGLLPAGVYCVAHGRALSFPGVVKDRDRGTFVKLEDI</sequence>
<evidence type="ECO:0000313" key="4">
    <source>
        <dbReference type="Proteomes" id="UP000697710"/>
    </source>
</evidence>
<dbReference type="PIRSF" id="PIRSF001220">
    <property type="entry name" value="L-ASNase_gatD"/>
    <property type="match status" value="1"/>
</dbReference>
<dbReference type="PANTHER" id="PTHR11707">
    <property type="entry name" value="L-ASPARAGINASE"/>
    <property type="match status" value="1"/>
</dbReference>
<organism evidence="3 4">
    <name type="scientific">Eiseniibacteriota bacterium</name>
    <dbReference type="NCBI Taxonomy" id="2212470"/>
    <lineage>
        <taxon>Bacteria</taxon>
        <taxon>Candidatus Eiseniibacteriota</taxon>
    </lineage>
</organism>
<comment type="caution">
    <text evidence="3">The sequence shown here is derived from an EMBL/GenBank/DDBJ whole genome shotgun (WGS) entry which is preliminary data.</text>
</comment>
<dbReference type="EMBL" id="JAGQHR010000322">
    <property type="protein sequence ID" value="MCA9728201.1"/>
    <property type="molecule type" value="Genomic_DNA"/>
</dbReference>